<evidence type="ECO:0000313" key="2">
    <source>
        <dbReference type="Proteomes" id="UP000061603"/>
    </source>
</evidence>
<evidence type="ECO:0000313" key="1">
    <source>
        <dbReference type="EMBL" id="AJP47640.1"/>
    </source>
</evidence>
<protein>
    <submittedName>
        <fullName evidence="1">Uncharacterized protein</fullName>
    </submittedName>
</protein>
<reference evidence="1 2" key="1">
    <citation type="journal article" date="2015" name="Genome Announc.">
        <title>Complete Genome Sequence of a Novel Bacterium within the Family Rhodocyclaceae That Degrades Polycyclic Aromatic Hydrocarbons.</title>
        <authorList>
            <person name="Singleton D.R."/>
            <person name="Dickey A.N."/>
            <person name="Scholl E.H."/>
            <person name="Wright F.A."/>
            <person name="Aitken M.D."/>
        </authorList>
    </citation>
    <scope>NUCLEOTIDE SEQUENCE [LARGE SCALE GENOMIC DNA]</scope>
    <source>
        <strain evidence="2">PG1-Ca6</strain>
    </source>
</reference>
<dbReference type="AlphaFoldDB" id="A0A0C5J6V5"/>
<keyword evidence="2" id="KW-1185">Reference proteome</keyword>
<proteinExistence type="predicted"/>
<gene>
    <name evidence="1" type="ORF">PG1C_02520</name>
</gene>
<organism evidence="1 2">
    <name type="scientific">Rugosibacter aromaticivorans</name>
    <dbReference type="NCBI Taxonomy" id="1565605"/>
    <lineage>
        <taxon>Bacteria</taxon>
        <taxon>Pseudomonadati</taxon>
        <taxon>Pseudomonadota</taxon>
        <taxon>Betaproteobacteria</taxon>
        <taxon>Nitrosomonadales</taxon>
        <taxon>Sterolibacteriaceae</taxon>
        <taxon>Rugosibacter</taxon>
    </lineage>
</organism>
<dbReference type="Gene3D" id="1.20.120.1870">
    <property type="entry name" value="Fic/DOC protein, Fido domain"/>
    <property type="match status" value="1"/>
</dbReference>
<dbReference type="KEGG" id="rbu:PG1C_02520"/>
<dbReference type="Proteomes" id="UP000061603">
    <property type="component" value="Chromosome"/>
</dbReference>
<dbReference type="HOGENOM" id="CLU_2384173_0_0_4"/>
<accession>A0A0C5J6V5</accession>
<dbReference type="STRING" id="1565605.PG1C_02520"/>
<dbReference type="RefSeq" id="WP_202635881.1">
    <property type="nucleotide sequence ID" value="NZ_CP010554.1"/>
</dbReference>
<name>A0A0C5J6V5_9PROT</name>
<sequence length="94" mass="9835">MSFIWIETTAVRAVHDTQLAEHGGLSGVRDAGLLQSALACPQNLLTADDLSCVTAVLALAAGGIDEATFAAWLRTHLAARRNAVSPAPTFCMTL</sequence>
<dbReference type="EMBL" id="CP010554">
    <property type="protein sequence ID" value="AJP47640.1"/>
    <property type="molecule type" value="Genomic_DNA"/>
</dbReference>
<dbReference type="InterPro" id="IPR053737">
    <property type="entry name" value="Type_II_TA_Toxin"/>
</dbReference>